<keyword evidence="3" id="KW-1185">Reference proteome</keyword>
<evidence type="ECO:0000256" key="1">
    <source>
        <dbReference type="SAM" id="MobiDB-lite"/>
    </source>
</evidence>
<comment type="caution">
    <text evidence="2">The sequence shown here is derived from an EMBL/GenBank/DDBJ whole genome shotgun (WGS) entry which is preliminary data.</text>
</comment>
<dbReference type="EMBL" id="FCNV02000005">
    <property type="protein sequence ID" value="SAL32343.1"/>
    <property type="molecule type" value="Genomic_DNA"/>
</dbReference>
<evidence type="ECO:0000313" key="2">
    <source>
        <dbReference type="EMBL" id="SAL32343.1"/>
    </source>
</evidence>
<protein>
    <submittedName>
        <fullName evidence="2">Uncharacterized protein</fullName>
    </submittedName>
</protein>
<dbReference type="OrthoDB" id="8852824at2"/>
<accession>A0A658QXV7</accession>
<feature type="compositionally biased region" description="Basic and acidic residues" evidence="1">
    <location>
        <begin position="31"/>
        <end position="68"/>
    </location>
</feature>
<proteinExistence type="predicted"/>
<gene>
    <name evidence="2" type="ORF">AWB72_02880</name>
</gene>
<feature type="compositionally biased region" description="Basic and acidic residues" evidence="1">
    <location>
        <begin position="1"/>
        <end position="18"/>
    </location>
</feature>
<dbReference type="RefSeq" id="WP_040048407.1">
    <property type="nucleotide sequence ID" value="NZ_FCNV02000005.1"/>
</dbReference>
<dbReference type="Proteomes" id="UP000198263">
    <property type="component" value="Unassembled WGS sequence"/>
</dbReference>
<feature type="region of interest" description="Disordered" evidence="1">
    <location>
        <begin position="1"/>
        <end position="68"/>
    </location>
</feature>
<sequence>MKQTKDAPKDGRKEDADKPLLPNEADQTAESQHEEEPRDVGKQAHEDIERGLVDTDRRSNLDGDASLK</sequence>
<evidence type="ECO:0000313" key="3">
    <source>
        <dbReference type="Proteomes" id="UP000198263"/>
    </source>
</evidence>
<reference evidence="2 3" key="1">
    <citation type="submission" date="2016-01" db="EMBL/GenBank/DDBJ databases">
        <authorList>
            <person name="Peeters C."/>
        </authorList>
    </citation>
    <scope>NUCLEOTIDE SEQUENCE [LARGE SCALE GENOMIC DNA]</scope>
    <source>
        <strain evidence="2">LMG 29315</strain>
    </source>
</reference>
<organism evidence="2 3">
    <name type="scientific">Caballeronia concitans</name>
    <dbReference type="NCBI Taxonomy" id="1777133"/>
    <lineage>
        <taxon>Bacteria</taxon>
        <taxon>Pseudomonadati</taxon>
        <taxon>Pseudomonadota</taxon>
        <taxon>Betaproteobacteria</taxon>
        <taxon>Burkholderiales</taxon>
        <taxon>Burkholderiaceae</taxon>
        <taxon>Caballeronia</taxon>
    </lineage>
</organism>
<name>A0A658QXV7_9BURK</name>
<dbReference type="AlphaFoldDB" id="A0A658QXV7"/>